<dbReference type="PANTHER" id="PTHR11008:SF32">
    <property type="entry name" value="CIRCADIAN CLOCK-CONTROLLED PROTEIN DAYWAKE-RELATED"/>
    <property type="match status" value="1"/>
</dbReference>
<dbReference type="Gene3D" id="3.15.10.30">
    <property type="entry name" value="Haemolymph juvenile hormone binding protein"/>
    <property type="match status" value="1"/>
</dbReference>
<dbReference type="Pfam" id="PF06585">
    <property type="entry name" value="JHBP"/>
    <property type="match status" value="1"/>
</dbReference>
<proteinExistence type="predicted"/>
<evidence type="ECO:0000256" key="1">
    <source>
        <dbReference type="SAM" id="SignalP"/>
    </source>
</evidence>
<dbReference type="GO" id="GO:0005615">
    <property type="term" value="C:extracellular space"/>
    <property type="evidence" value="ECO:0007669"/>
    <property type="project" value="TreeGrafter"/>
</dbReference>
<gene>
    <name evidence="3" type="primary">LOC112044125</name>
</gene>
<keyword evidence="1" id="KW-0732">Signal</keyword>
<dbReference type="PANTHER" id="PTHR11008">
    <property type="entry name" value="PROTEIN TAKEOUT-LIKE PROTEIN"/>
    <property type="match status" value="1"/>
</dbReference>
<dbReference type="Proteomes" id="UP001652582">
    <property type="component" value="Chromosome 13"/>
</dbReference>
<dbReference type="KEGG" id="bany:112044125"/>
<dbReference type="RefSeq" id="XP_023935636.2">
    <property type="nucleotide sequence ID" value="XM_024079868.2"/>
</dbReference>
<feature type="chain" id="PRO_5045943000" evidence="1">
    <location>
        <begin position="18"/>
        <end position="236"/>
    </location>
</feature>
<dbReference type="OrthoDB" id="8186595at2759"/>
<accession>A0A6J1MYJ8</accession>
<reference evidence="3" key="1">
    <citation type="submission" date="2025-08" db="UniProtKB">
        <authorList>
            <consortium name="RefSeq"/>
        </authorList>
    </citation>
    <scope>IDENTIFICATION</scope>
</reference>
<feature type="signal peptide" evidence="1">
    <location>
        <begin position="1"/>
        <end position="17"/>
    </location>
</feature>
<dbReference type="SMART" id="SM00700">
    <property type="entry name" value="JHBP"/>
    <property type="match status" value="1"/>
</dbReference>
<keyword evidence="2" id="KW-1185">Reference proteome</keyword>
<dbReference type="InterPro" id="IPR010562">
    <property type="entry name" value="Haemolymph_juvenile_hormone-bd"/>
</dbReference>
<protein>
    <submittedName>
        <fullName evidence="3">Protein takeout-like</fullName>
    </submittedName>
</protein>
<evidence type="ECO:0000313" key="2">
    <source>
        <dbReference type="Proteomes" id="UP001652582"/>
    </source>
</evidence>
<sequence>MKAIVTVCVLFFTTVHCQYAPFIEACKSKDRSCLVRSAQAALPVVAAGVPALGLRSLDPMRVPLVDASQGGLNISFTDSTVKGLRNCRILDLERKSKLETSMTLSCHVEMVGHYSLGGKLIIFPIEGQGRYKIKLREIRVKVDLQLGERAADGERYWTVDSFTNSVTAPQPVRYHFQNLFNGNKQASDTVHQYANTNWELIFKQVAPPIVDSIVAQIIGEVSKLFDQVPVSQLALD</sequence>
<dbReference type="GeneID" id="112044125"/>
<evidence type="ECO:0000313" key="3">
    <source>
        <dbReference type="RefSeq" id="XP_023935636.2"/>
    </source>
</evidence>
<dbReference type="InterPro" id="IPR038606">
    <property type="entry name" value="To_sf"/>
</dbReference>
<dbReference type="AlphaFoldDB" id="A0A6J1MYJ8"/>
<name>A0A6J1MYJ8_BICAN</name>
<organism evidence="2 3">
    <name type="scientific">Bicyclus anynana</name>
    <name type="common">Squinting bush brown butterfly</name>
    <dbReference type="NCBI Taxonomy" id="110368"/>
    <lineage>
        <taxon>Eukaryota</taxon>
        <taxon>Metazoa</taxon>
        <taxon>Ecdysozoa</taxon>
        <taxon>Arthropoda</taxon>
        <taxon>Hexapoda</taxon>
        <taxon>Insecta</taxon>
        <taxon>Pterygota</taxon>
        <taxon>Neoptera</taxon>
        <taxon>Endopterygota</taxon>
        <taxon>Lepidoptera</taxon>
        <taxon>Glossata</taxon>
        <taxon>Ditrysia</taxon>
        <taxon>Papilionoidea</taxon>
        <taxon>Nymphalidae</taxon>
        <taxon>Satyrinae</taxon>
        <taxon>Satyrini</taxon>
        <taxon>Mycalesina</taxon>
        <taxon>Bicyclus</taxon>
    </lineage>
</organism>